<dbReference type="EMBL" id="JWZX01003110">
    <property type="protein sequence ID" value="KOO24276.1"/>
    <property type="molecule type" value="Genomic_DNA"/>
</dbReference>
<dbReference type="GO" id="GO:0016168">
    <property type="term" value="F:chlorophyll binding"/>
    <property type="evidence" value="ECO:0007669"/>
    <property type="project" value="UniProtKB-KW"/>
</dbReference>
<feature type="binding site" evidence="5">
    <location>
        <position position="211"/>
    </location>
    <ligand>
        <name>chlorophyll a</name>
        <dbReference type="ChEBI" id="CHEBI:58416"/>
        <label>1</label>
    </ligand>
</feature>
<dbReference type="Gene3D" id="1.10.3460.10">
    <property type="entry name" value="Chlorophyll a/b binding protein domain"/>
    <property type="match status" value="1"/>
</dbReference>
<dbReference type="GO" id="GO:0009507">
    <property type="term" value="C:chloroplast"/>
    <property type="evidence" value="ECO:0007669"/>
    <property type="project" value="UniProtKB-SubCell"/>
</dbReference>
<keyword evidence="3" id="KW-0602">Photosynthesis</keyword>
<keyword evidence="5" id="KW-0157">Chromophore</keyword>
<evidence type="ECO:0000256" key="4">
    <source>
        <dbReference type="ARBA" id="ARBA00022640"/>
    </source>
</evidence>
<evidence type="ECO:0000313" key="6">
    <source>
        <dbReference type="EMBL" id="KOO24276.1"/>
    </source>
</evidence>
<dbReference type="Pfam" id="PF00504">
    <property type="entry name" value="Chloroa_b-bind"/>
    <property type="match status" value="1"/>
</dbReference>
<dbReference type="Proteomes" id="UP000037460">
    <property type="component" value="Unassembled WGS sequence"/>
</dbReference>
<feature type="binding site" evidence="5">
    <location>
        <position position="88"/>
    </location>
    <ligand>
        <name>chlorophyll a</name>
        <dbReference type="ChEBI" id="CHEBI:58416"/>
        <label>1</label>
    </ligand>
</feature>
<name>A0A0M0JCF2_9EUKA</name>
<evidence type="ECO:0000313" key="7">
    <source>
        <dbReference type="Proteomes" id="UP000037460"/>
    </source>
</evidence>
<feature type="binding site" description="axial binding residue" evidence="5">
    <location>
        <position position="177"/>
    </location>
    <ligand>
        <name>chlorophyll b</name>
        <dbReference type="ChEBI" id="CHEBI:61721"/>
        <label>1</label>
    </ligand>
    <ligandPart>
        <name>Mg</name>
        <dbReference type="ChEBI" id="CHEBI:25107"/>
    </ligandPart>
</feature>
<keyword evidence="7" id="KW-1185">Reference proteome</keyword>
<dbReference type="GO" id="GO:0016020">
    <property type="term" value="C:membrane"/>
    <property type="evidence" value="ECO:0007669"/>
    <property type="project" value="InterPro"/>
</dbReference>
<feature type="binding site" evidence="5">
    <location>
        <position position="214"/>
    </location>
    <ligand>
        <name>chlorophyll a</name>
        <dbReference type="ChEBI" id="CHEBI:58416"/>
        <label>1</label>
    </ligand>
</feature>
<sequence length="259" mass="28021">MLALTSFTAGFAPMATAVAPRVVFSSSIKMETVADLKKLANELNPILGYWNPLGLADDNHMGLGFQGNLWEKDQAETIGWFRQAEIKHGRVAMFGFVGYLVQSAGVHWPWDITPGHPFAEISAAGGPGDQWDALPANAKWQIILFAGLMEIFGEAAPRIDGTPHYMRGGKPGYFPSLKKAVPHPVPLDYFDPLGFSKNKTPEQKARGLLVELNNGRAAMLGLLGCLSVSKGCIVPGLDTLPIAPYAGEYMKPFETGFGF</sequence>
<keyword evidence="4" id="KW-0934">Plastid</keyword>
<dbReference type="OrthoDB" id="191071at2759"/>
<gene>
    <name evidence="6" type="ORF">Ctob_006090</name>
</gene>
<dbReference type="InterPro" id="IPR022796">
    <property type="entry name" value="Chloroa_b-bind"/>
</dbReference>
<evidence type="ECO:0000256" key="3">
    <source>
        <dbReference type="ARBA" id="ARBA00022531"/>
    </source>
</evidence>
<dbReference type="InterPro" id="IPR001344">
    <property type="entry name" value="Chloro_AB-bd_pln"/>
</dbReference>
<dbReference type="GO" id="GO:0009765">
    <property type="term" value="P:photosynthesis, light harvesting"/>
    <property type="evidence" value="ECO:0007669"/>
    <property type="project" value="InterPro"/>
</dbReference>
<protein>
    <submittedName>
        <fullName evidence="6">Chloroplast light harvesting protein isoform 12</fullName>
    </submittedName>
</protein>
<accession>A0A0M0JCF2</accession>
<dbReference type="AlphaFoldDB" id="A0A0M0JCF2"/>
<evidence type="ECO:0000256" key="1">
    <source>
        <dbReference type="ARBA" id="ARBA00004229"/>
    </source>
</evidence>
<proteinExistence type="predicted"/>
<dbReference type="SUPFAM" id="SSF103511">
    <property type="entry name" value="Chlorophyll a-b binding protein"/>
    <property type="match status" value="1"/>
</dbReference>
<keyword evidence="2" id="KW-0150">Chloroplast</keyword>
<feature type="binding site" evidence="5">
    <location>
        <position position="216"/>
    </location>
    <ligand>
        <name>chlorophyll a</name>
        <dbReference type="ChEBI" id="CHEBI:58416"/>
        <label>5</label>
    </ligand>
</feature>
<reference evidence="7" key="1">
    <citation type="journal article" date="2015" name="PLoS Genet.">
        <title>Genome Sequence and Transcriptome Analyses of Chrysochromulina tobin: Metabolic Tools for Enhanced Algal Fitness in the Prominent Order Prymnesiales (Haptophyceae).</title>
        <authorList>
            <person name="Hovde B.T."/>
            <person name="Deodato C.R."/>
            <person name="Hunsperger H.M."/>
            <person name="Ryken S.A."/>
            <person name="Yost W."/>
            <person name="Jha R.K."/>
            <person name="Patterson J."/>
            <person name="Monnat R.J. Jr."/>
            <person name="Barlow S.B."/>
            <person name="Starkenburg S.R."/>
            <person name="Cattolico R.A."/>
        </authorList>
    </citation>
    <scope>NUCLEOTIDE SEQUENCE</scope>
    <source>
        <strain evidence="7">CCMP291</strain>
    </source>
</reference>
<feature type="binding site" description="axial binding residue" evidence="5">
    <location>
        <position position="90"/>
    </location>
    <ligand>
        <name>chlorophyll b</name>
        <dbReference type="ChEBI" id="CHEBI:61721"/>
        <label>1</label>
    </ligand>
    <ligandPart>
        <name>Mg</name>
        <dbReference type="ChEBI" id="CHEBI:25107"/>
    </ligandPart>
</feature>
<dbReference type="PANTHER" id="PTHR21649">
    <property type="entry name" value="CHLOROPHYLL A/B BINDING PROTEIN"/>
    <property type="match status" value="1"/>
</dbReference>
<feature type="binding site" evidence="5">
    <location>
        <position position="85"/>
    </location>
    <ligand>
        <name>chlorophyll a</name>
        <dbReference type="ChEBI" id="CHEBI:58416"/>
        <label>1</label>
    </ligand>
</feature>
<keyword evidence="5" id="KW-0148">Chlorophyll</keyword>
<evidence type="ECO:0000256" key="5">
    <source>
        <dbReference type="PIRSR" id="PIRSR601344-1"/>
    </source>
</evidence>
<evidence type="ECO:0000256" key="2">
    <source>
        <dbReference type="ARBA" id="ARBA00022528"/>
    </source>
</evidence>
<organism evidence="6 7">
    <name type="scientific">Chrysochromulina tobinii</name>
    <dbReference type="NCBI Taxonomy" id="1460289"/>
    <lineage>
        <taxon>Eukaryota</taxon>
        <taxon>Haptista</taxon>
        <taxon>Haptophyta</taxon>
        <taxon>Prymnesiophyceae</taxon>
        <taxon>Prymnesiales</taxon>
        <taxon>Chrysochromulinaceae</taxon>
        <taxon>Chrysochromulina</taxon>
    </lineage>
</organism>
<comment type="subcellular location">
    <subcellularLocation>
        <location evidence="1">Plastid</location>
        <location evidence="1">Chloroplast</location>
    </subcellularLocation>
</comment>
<comment type="caution">
    <text evidence="6">The sequence shown here is derived from an EMBL/GenBank/DDBJ whole genome shotgun (WGS) entry which is preliminary data.</text>
</comment>